<evidence type="ECO:0000259" key="3">
    <source>
        <dbReference type="Pfam" id="PF05738"/>
    </source>
</evidence>
<dbReference type="Proteomes" id="UP000029067">
    <property type="component" value="Unassembled WGS sequence"/>
</dbReference>
<dbReference type="eggNOG" id="COG4932">
    <property type="taxonomic scope" value="Bacteria"/>
</dbReference>
<evidence type="ECO:0000313" key="4">
    <source>
        <dbReference type="EMBL" id="KFI63195.1"/>
    </source>
</evidence>
<dbReference type="SUPFAM" id="SSF117074">
    <property type="entry name" value="Hypothetical protein PA1324"/>
    <property type="match status" value="1"/>
</dbReference>
<protein>
    <submittedName>
        <fullName evidence="4">Collagen adhesin</fullName>
    </submittedName>
</protein>
<keyword evidence="1" id="KW-1133">Transmembrane helix</keyword>
<reference evidence="4 5" key="1">
    <citation type="submission" date="2014-03" db="EMBL/GenBank/DDBJ databases">
        <title>Genomics of Bifidobacteria.</title>
        <authorList>
            <person name="Ventura M."/>
            <person name="Milani C."/>
            <person name="Lugli G.A."/>
        </authorList>
    </citation>
    <scope>NUCLEOTIDE SEQUENCE [LARGE SCALE GENOMIC DNA]</scope>
    <source>
        <strain evidence="4 5">LMG 10738</strain>
    </source>
</reference>
<organism evidence="4 5">
    <name type="scientific">Bifidobacterium cuniculi</name>
    <dbReference type="NCBI Taxonomy" id="1688"/>
    <lineage>
        <taxon>Bacteria</taxon>
        <taxon>Bacillati</taxon>
        <taxon>Actinomycetota</taxon>
        <taxon>Actinomycetes</taxon>
        <taxon>Bifidobacteriales</taxon>
        <taxon>Bifidobacteriaceae</taxon>
        <taxon>Bifidobacterium</taxon>
    </lineage>
</organism>
<keyword evidence="4" id="KW-0176">Collagen</keyword>
<dbReference type="EMBL" id="JGYV01000009">
    <property type="protein sequence ID" value="KFI63195.1"/>
    <property type="molecule type" value="Genomic_DNA"/>
</dbReference>
<dbReference type="InterPro" id="IPR013783">
    <property type="entry name" value="Ig-like_fold"/>
</dbReference>
<dbReference type="OrthoDB" id="3197056at2"/>
<evidence type="ECO:0000256" key="1">
    <source>
        <dbReference type="SAM" id="Phobius"/>
    </source>
</evidence>
<keyword evidence="1" id="KW-0812">Transmembrane</keyword>
<dbReference type="SUPFAM" id="SSF49478">
    <property type="entry name" value="Cna protein B-type domain"/>
    <property type="match status" value="1"/>
</dbReference>
<feature type="domain" description="CNA-B" evidence="3">
    <location>
        <begin position="210"/>
        <end position="301"/>
    </location>
</feature>
<evidence type="ECO:0000256" key="2">
    <source>
        <dbReference type="SAM" id="SignalP"/>
    </source>
</evidence>
<comment type="caution">
    <text evidence="4">The sequence shown here is derived from an EMBL/GenBank/DDBJ whole genome shotgun (WGS) entry which is preliminary data.</text>
</comment>
<dbReference type="STRING" id="1688.BCUN_1121"/>
<dbReference type="Pfam" id="PF05738">
    <property type="entry name" value="Cna_B"/>
    <property type="match status" value="1"/>
</dbReference>
<dbReference type="Gene3D" id="2.60.40.1140">
    <property type="entry name" value="Collagen-binding surface protein Cna, B-type domain"/>
    <property type="match status" value="1"/>
</dbReference>
<accession>A0A087AWP5</accession>
<dbReference type="Gene3D" id="2.60.40.10">
    <property type="entry name" value="Immunoglobulins"/>
    <property type="match status" value="1"/>
</dbReference>
<feature type="signal peptide" evidence="2">
    <location>
        <begin position="1"/>
        <end position="33"/>
    </location>
</feature>
<dbReference type="GO" id="GO:0005975">
    <property type="term" value="P:carbohydrate metabolic process"/>
    <property type="evidence" value="ECO:0007669"/>
    <property type="project" value="UniProtKB-ARBA"/>
</dbReference>
<evidence type="ECO:0000313" key="5">
    <source>
        <dbReference type="Proteomes" id="UP000029067"/>
    </source>
</evidence>
<name>A0A087AWP5_9BIFI</name>
<dbReference type="CDD" id="cd00222">
    <property type="entry name" value="CollagenBindB"/>
    <property type="match status" value="1"/>
</dbReference>
<keyword evidence="2" id="KW-0732">Signal</keyword>
<sequence length="352" mass="38532">MTRHTIASRLAPALLCVASMLATLGFGAAGAVADELPPEDTDAKGSITATFEYNGEKVEGSEFYLYKVANWDKDNPDEPLSSQLTDEFKDEVFKDVNWSLLDTKYEADENGNKPFAEDWYDLATTLFQTMKANQFGSDYVATGTTDADGVVTFTGLSDGVYFLISPLYALPKAVYSAQLVSVPEGTAAEYEGRQVQVSVKGTPWSGKDPIHVKKIWNDSNAPDRPTSIKVTLFYQFDEDGPFEEYETVELNAANNWSYEWTRLPESMDYVVQETEVPEGYTMHMEVDRVSATTSYWTITNTKPATPTPTPPAPTPTPAQTGAEIATLCAVAGAALVIGVLMIVKARRSGSQQ</sequence>
<proteinExistence type="predicted"/>
<keyword evidence="1" id="KW-0472">Membrane</keyword>
<keyword evidence="5" id="KW-1185">Reference proteome</keyword>
<gene>
    <name evidence="4" type="ORF">BCUN_1121</name>
</gene>
<feature type="chain" id="PRO_5001818590" evidence="2">
    <location>
        <begin position="34"/>
        <end position="352"/>
    </location>
</feature>
<feature type="transmembrane region" description="Helical" evidence="1">
    <location>
        <begin position="324"/>
        <end position="343"/>
    </location>
</feature>
<dbReference type="InterPro" id="IPR008454">
    <property type="entry name" value="Collagen-bd_Cna-like_B-typ_dom"/>
</dbReference>
<dbReference type="AlphaFoldDB" id="A0A087AWP5"/>
<dbReference type="RefSeq" id="WP_033517688.1">
    <property type="nucleotide sequence ID" value="NZ_JGYV01000009.1"/>
</dbReference>